<dbReference type="Proteomes" id="UP000198949">
    <property type="component" value="Unassembled WGS sequence"/>
</dbReference>
<feature type="compositionally biased region" description="Basic and acidic residues" evidence="1">
    <location>
        <begin position="10"/>
        <end position="38"/>
    </location>
</feature>
<reference evidence="3" key="1">
    <citation type="submission" date="2016-10" db="EMBL/GenBank/DDBJ databases">
        <authorList>
            <person name="Varghese N."/>
            <person name="Submissions S."/>
        </authorList>
    </citation>
    <scope>NUCLEOTIDE SEQUENCE [LARGE SCALE GENOMIC DNA]</scope>
    <source>
        <strain evidence="3">CGMCC 4.3516</strain>
    </source>
</reference>
<dbReference type="AlphaFoldDB" id="A0A1G6SDT9"/>
<evidence type="ECO:0000313" key="3">
    <source>
        <dbReference type="Proteomes" id="UP000198949"/>
    </source>
</evidence>
<name>A0A1G6SDT9_9ACTN</name>
<evidence type="ECO:0000256" key="1">
    <source>
        <dbReference type="SAM" id="MobiDB-lite"/>
    </source>
</evidence>
<feature type="region of interest" description="Disordered" evidence="1">
    <location>
        <begin position="1"/>
        <end position="39"/>
    </location>
</feature>
<proteinExistence type="predicted"/>
<sequence>MTSGLSKPSPESDRAAWESQARADMERLGDEDLTHEPDAWTFDESGDIRVCGTDVVVPSRLNRQACTPDAELMGYRSRSSESHPSRFCGG</sequence>
<organism evidence="2 3">
    <name type="scientific">Glycomyces harbinensis</name>
    <dbReference type="NCBI Taxonomy" id="58114"/>
    <lineage>
        <taxon>Bacteria</taxon>
        <taxon>Bacillati</taxon>
        <taxon>Actinomycetota</taxon>
        <taxon>Actinomycetes</taxon>
        <taxon>Glycomycetales</taxon>
        <taxon>Glycomycetaceae</taxon>
        <taxon>Glycomyces</taxon>
    </lineage>
</organism>
<accession>A0A1G6SDT9</accession>
<dbReference type="EMBL" id="FNAD01000002">
    <property type="protein sequence ID" value="SDD14824.1"/>
    <property type="molecule type" value="Genomic_DNA"/>
</dbReference>
<keyword evidence="3" id="KW-1185">Reference proteome</keyword>
<gene>
    <name evidence="2" type="ORF">SAMN05216270_10234</name>
</gene>
<dbReference type="STRING" id="58114.SAMN05216270_10234"/>
<evidence type="ECO:0000313" key="2">
    <source>
        <dbReference type="EMBL" id="SDD14824.1"/>
    </source>
</evidence>
<protein>
    <submittedName>
        <fullName evidence="2">Uncharacterized protein</fullName>
    </submittedName>
</protein>